<evidence type="ECO:0000313" key="2">
    <source>
        <dbReference type="EMBL" id="PSC75604.1"/>
    </source>
</evidence>
<feature type="region of interest" description="Disordered" evidence="1">
    <location>
        <begin position="1"/>
        <end position="47"/>
    </location>
</feature>
<proteinExistence type="predicted"/>
<accession>A0A2P6VND6</accession>
<evidence type="ECO:0000256" key="1">
    <source>
        <dbReference type="SAM" id="MobiDB-lite"/>
    </source>
</evidence>
<protein>
    <submittedName>
        <fullName evidence="2">Membrane protein</fullName>
    </submittedName>
</protein>
<organism evidence="2 3">
    <name type="scientific">Micractinium conductrix</name>
    <dbReference type="NCBI Taxonomy" id="554055"/>
    <lineage>
        <taxon>Eukaryota</taxon>
        <taxon>Viridiplantae</taxon>
        <taxon>Chlorophyta</taxon>
        <taxon>core chlorophytes</taxon>
        <taxon>Trebouxiophyceae</taxon>
        <taxon>Chlorellales</taxon>
        <taxon>Chlorellaceae</taxon>
        <taxon>Chlorella clade</taxon>
        <taxon>Micractinium</taxon>
    </lineage>
</organism>
<dbReference type="AlphaFoldDB" id="A0A2P6VND6"/>
<reference evidence="2 3" key="1">
    <citation type="journal article" date="2018" name="Plant J.">
        <title>Genome sequences of Chlorella sorokiniana UTEX 1602 and Micractinium conductrix SAG 241.80: implications to maltose excretion by a green alga.</title>
        <authorList>
            <person name="Arriola M.B."/>
            <person name="Velmurugan N."/>
            <person name="Zhang Y."/>
            <person name="Plunkett M.H."/>
            <person name="Hondzo H."/>
            <person name="Barney B.M."/>
        </authorList>
    </citation>
    <scope>NUCLEOTIDE SEQUENCE [LARGE SCALE GENOMIC DNA]</scope>
    <source>
        <strain evidence="2 3">SAG 241.80</strain>
    </source>
</reference>
<dbReference type="EMBL" id="LHPF02000002">
    <property type="protein sequence ID" value="PSC75604.1"/>
    <property type="molecule type" value="Genomic_DNA"/>
</dbReference>
<gene>
    <name evidence="2" type="ORF">C2E20_1582</name>
</gene>
<name>A0A2P6VND6_9CHLO</name>
<sequence length="74" mass="7396">MATAVGSALCQSQQTLREPDALHQPLEPPQAAPHRVAAPASNLPSISGGLASHNATCRRGGAAARECATPASLG</sequence>
<evidence type="ECO:0000313" key="3">
    <source>
        <dbReference type="Proteomes" id="UP000239649"/>
    </source>
</evidence>
<keyword evidence="3" id="KW-1185">Reference proteome</keyword>
<dbReference type="Proteomes" id="UP000239649">
    <property type="component" value="Unassembled WGS sequence"/>
</dbReference>
<comment type="caution">
    <text evidence="2">The sequence shown here is derived from an EMBL/GenBank/DDBJ whole genome shotgun (WGS) entry which is preliminary data.</text>
</comment>